<evidence type="ECO:0000256" key="2">
    <source>
        <dbReference type="SAM" id="Phobius"/>
    </source>
</evidence>
<feature type="compositionally biased region" description="Basic and acidic residues" evidence="1">
    <location>
        <begin position="94"/>
        <end position="104"/>
    </location>
</feature>
<dbReference type="NCBIfam" id="TIGR00231">
    <property type="entry name" value="small_GTP"/>
    <property type="match status" value="1"/>
</dbReference>
<dbReference type="GO" id="GO:0031969">
    <property type="term" value="C:chloroplast membrane"/>
    <property type="evidence" value="ECO:0007669"/>
    <property type="project" value="TreeGrafter"/>
</dbReference>
<dbReference type="OrthoDB" id="422720at2759"/>
<dbReference type="Proteomes" id="UP000001876">
    <property type="component" value="Unassembled WGS sequence"/>
</dbReference>
<dbReference type="Gene3D" id="3.40.50.300">
    <property type="entry name" value="P-loop containing nucleotide triphosphate hydrolases"/>
    <property type="match status" value="1"/>
</dbReference>
<proteinExistence type="predicted"/>
<dbReference type="InterPro" id="IPR005225">
    <property type="entry name" value="Small_GTP-bd"/>
</dbReference>
<dbReference type="SUPFAM" id="SSF52540">
    <property type="entry name" value="P-loop containing nucleoside triphosphate hydrolases"/>
    <property type="match status" value="1"/>
</dbReference>
<dbReference type="KEGG" id="mpp:MICPUCDRAFT_51027"/>
<feature type="region of interest" description="Disordered" evidence="1">
    <location>
        <begin position="852"/>
        <end position="872"/>
    </location>
</feature>
<dbReference type="GO" id="GO:0010027">
    <property type="term" value="P:thylakoid membrane organization"/>
    <property type="evidence" value="ECO:0007669"/>
    <property type="project" value="TreeGrafter"/>
</dbReference>
<evidence type="ECO:0000256" key="1">
    <source>
        <dbReference type="SAM" id="MobiDB-lite"/>
    </source>
</evidence>
<dbReference type="PANTHER" id="PTHR43681:SF1">
    <property type="entry name" value="SARCALUMENIN"/>
    <property type="match status" value="1"/>
</dbReference>
<sequence length="1025" mass="105626">MHGTSATRAGGVALAPSASRVRASRARRATPTSAAAASAAVVSARVAIAGRHHGSRASVLAARVVPIPPRGRRRASTTTPPSAIGKLFGGGGGGKDKDKDRKDDAGGVFAAKKRVEVRIPGFAFTVAPSDVVDADGEVSKTMPAIEAAVAAGATAVVLSDANGVSSTRDLFNAALALKEALRGRAAMLVADRTDIAASGLCPASLSAHPSLSIPVLDAFQLHLTPLNSTPTIACMERPSAEADGVLLSDDGVPVVVARKSLAASSAIVACKVTDASGALVAAKEGADLIVAPSEDVVAAVAGKISVPTFAPPRDGWSGVVGWAGVKPLAEAGALGVAMETPPPSADAAEGVPTALEGLKKALAAAGDAAGNQVADATAAVLAAKAAANAAKTGDDEAGVGSTSRASSGGLAGKLIDAKAQALLERERRLLDDAVVFLTESVSALEEINLLVEARRGLEELFLLVIVGEFNAGKSSVINAVLGKKHLREGILPTTNEITVLRYGDKAATEQSKDGFYTQLVPAELLKEVNIVDTPGTNVILERQQRLTEEFVPRADLVLFVLSADRPMTESEVTFLKYIRKWDKKVVFVVNKCDTISENDVTEVKGFVEDNAKRLLGVTDPTVLPVSARRALKAKQESASLTPSGFDALEEYVLSFLGGGGGGGGGNGNAATASGEGLRLKLGTPIQVGTMLFTAAEDVLAEERADAAAEVAAATGVADAMAAYVEAMASDFSSQKQAVRDSVSKATARCDELLDQTLRLTNASDLFATYVLGDGGGGKIRERYESQVLAGAEEDLRAALREHTGWLRRNNERQVSAYDEAVRARGFDVPEFVDDVADDGIGDVVGDVVKGVAENKDDDDDDDDDAKDATAETTKTVVADALAGEDPTKKRATSGKIFTPAEPGTPTLAIAAGFDHDAAAAALENEVKDAVYSTVGAAGGAFVVAVFLSGFLDNLAEDVLAFALTAAVGYVSVLSLPLKRAEAKAKVRDAADALLADVEAAMEAEFQARSVHWFPYDRVGVVNADP</sequence>
<feature type="transmembrane region" description="Helical" evidence="2">
    <location>
        <begin position="958"/>
        <end position="977"/>
    </location>
</feature>
<feature type="region of interest" description="Disordered" evidence="1">
    <location>
        <begin position="70"/>
        <end position="104"/>
    </location>
</feature>
<keyword evidence="2" id="KW-1133">Transmembrane helix</keyword>
<feature type="compositionally biased region" description="Acidic residues" evidence="1">
    <location>
        <begin position="855"/>
        <end position="865"/>
    </location>
</feature>
<dbReference type="eggNOG" id="KOG0448">
    <property type="taxonomic scope" value="Eukaryota"/>
</dbReference>
<dbReference type="InterPro" id="IPR051943">
    <property type="entry name" value="TRAFAC_Dynamin-like_GTPase"/>
</dbReference>
<keyword evidence="2" id="KW-0812">Transmembrane</keyword>
<dbReference type="InterPro" id="IPR006073">
    <property type="entry name" value="GTP-bd"/>
</dbReference>
<accession>C1N0H9</accession>
<dbReference type="InterPro" id="IPR036206">
    <property type="entry name" value="ThiamineP_synth_sf"/>
</dbReference>
<evidence type="ECO:0000259" key="3">
    <source>
        <dbReference type="Pfam" id="PF01926"/>
    </source>
</evidence>
<dbReference type="RefSeq" id="XP_003061643.1">
    <property type="nucleotide sequence ID" value="XM_003061597.1"/>
</dbReference>
<dbReference type="InterPro" id="IPR027417">
    <property type="entry name" value="P-loop_NTPase"/>
</dbReference>
<keyword evidence="2" id="KW-0472">Membrane</keyword>
<dbReference type="Pfam" id="PF01926">
    <property type="entry name" value="MMR_HSR1"/>
    <property type="match status" value="1"/>
</dbReference>
<organism evidence="5">
    <name type="scientific">Micromonas pusilla (strain CCMP1545)</name>
    <name type="common">Picoplanktonic green alga</name>
    <dbReference type="NCBI Taxonomy" id="564608"/>
    <lineage>
        <taxon>Eukaryota</taxon>
        <taxon>Viridiplantae</taxon>
        <taxon>Chlorophyta</taxon>
        <taxon>Mamiellophyceae</taxon>
        <taxon>Mamiellales</taxon>
        <taxon>Mamiellaceae</taxon>
        <taxon>Micromonas</taxon>
    </lineage>
</organism>
<feature type="transmembrane region" description="Helical" evidence="2">
    <location>
        <begin position="929"/>
        <end position="951"/>
    </location>
</feature>
<dbReference type="SUPFAM" id="SSF51391">
    <property type="entry name" value="Thiamin phosphate synthase"/>
    <property type="match status" value="1"/>
</dbReference>
<dbReference type="STRING" id="564608.C1N0H9"/>
<feature type="domain" description="G" evidence="3">
    <location>
        <begin position="464"/>
        <end position="591"/>
    </location>
</feature>
<feature type="region of interest" description="Disordered" evidence="1">
    <location>
        <begin position="1"/>
        <end position="35"/>
    </location>
</feature>
<dbReference type="EMBL" id="GG663744">
    <property type="protein sequence ID" value="EEH54273.1"/>
    <property type="molecule type" value="Genomic_DNA"/>
</dbReference>
<dbReference type="GO" id="GO:0005525">
    <property type="term" value="F:GTP binding"/>
    <property type="evidence" value="ECO:0007669"/>
    <property type="project" value="InterPro"/>
</dbReference>
<evidence type="ECO:0000313" key="5">
    <source>
        <dbReference type="Proteomes" id="UP000001876"/>
    </source>
</evidence>
<protein>
    <submittedName>
        <fullName evidence="4">Predicted protein</fullName>
    </submittedName>
</protein>
<dbReference type="AlphaFoldDB" id="C1N0H9"/>
<dbReference type="OMA" id="HRPCVTS"/>
<reference evidence="4 5" key="1">
    <citation type="journal article" date="2009" name="Science">
        <title>Green evolution and dynamic adaptations revealed by genomes of the marine picoeukaryotes Micromonas.</title>
        <authorList>
            <person name="Worden A.Z."/>
            <person name="Lee J.H."/>
            <person name="Mock T."/>
            <person name="Rouze P."/>
            <person name="Simmons M.P."/>
            <person name="Aerts A.L."/>
            <person name="Allen A.E."/>
            <person name="Cuvelier M.L."/>
            <person name="Derelle E."/>
            <person name="Everett M.V."/>
            <person name="Foulon E."/>
            <person name="Grimwood J."/>
            <person name="Gundlach H."/>
            <person name="Henrissat B."/>
            <person name="Napoli C."/>
            <person name="McDonald S.M."/>
            <person name="Parker M.S."/>
            <person name="Rombauts S."/>
            <person name="Salamov A."/>
            <person name="Von Dassow P."/>
            <person name="Badger J.H."/>
            <person name="Coutinho P.M."/>
            <person name="Demir E."/>
            <person name="Dubchak I."/>
            <person name="Gentemann C."/>
            <person name="Eikrem W."/>
            <person name="Gready J.E."/>
            <person name="John U."/>
            <person name="Lanier W."/>
            <person name="Lindquist E.A."/>
            <person name="Lucas S."/>
            <person name="Mayer K.F."/>
            <person name="Moreau H."/>
            <person name="Not F."/>
            <person name="Otillar R."/>
            <person name="Panaud O."/>
            <person name="Pangilinan J."/>
            <person name="Paulsen I."/>
            <person name="Piegu B."/>
            <person name="Poliakov A."/>
            <person name="Robbens S."/>
            <person name="Schmutz J."/>
            <person name="Toulza E."/>
            <person name="Wyss T."/>
            <person name="Zelensky A."/>
            <person name="Zhou K."/>
            <person name="Armbrust E.V."/>
            <person name="Bhattacharya D."/>
            <person name="Goodenough U.W."/>
            <person name="Van de Peer Y."/>
            <person name="Grigoriev I.V."/>
        </authorList>
    </citation>
    <scope>NUCLEOTIDE SEQUENCE [LARGE SCALE GENOMIC DNA]</scope>
    <source>
        <strain evidence="4 5">CCMP1545</strain>
    </source>
</reference>
<evidence type="ECO:0000313" key="4">
    <source>
        <dbReference type="EMBL" id="EEH54273.1"/>
    </source>
</evidence>
<gene>
    <name evidence="4" type="ORF">MICPUCDRAFT_51027</name>
</gene>
<keyword evidence="5" id="KW-1185">Reference proteome</keyword>
<name>C1N0H9_MICPC</name>
<dbReference type="CDD" id="cd09912">
    <property type="entry name" value="DLP_2"/>
    <property type="match status" value="1"/>
</dbReference>
<dbReference type="GeneID" id="9686832"/>
<dbReference type="PANTHER" id="PTHR43681">
    <property type="entry name" value="TRANSMEMBRANE GTPASE FZO"/>
    <property type="match status" value="1"/>
</dbReference>